<organism evidence="2 3">
    <name type="scientific">Oncorhynchus tshawytscha</name>
    <name type="common">Chinook salmon</name>
    <name type="synonym">Salmo tshawytscha</name>
    <dbReference type="NCBI Taxonomy" id="74940"/>
    <lineage>
        <taxon>Eukaryota</taxon>
        <taxon>Metazoa</taxon>
        <taxon>Chordata</taxon>
        <taxon>Craniata</taxon>
        <taxon>Vertebrata</taxon>
        <taxon>Euteleostomi</taxon>
        <taxon>Actinopterygii</taxon>
        <taxon>Neopterygii</taxon>
        <taxon>Teleostei</taxon>
        <taxon>Protacanthopterygii</taxon>
        <taxon>Salmoniformes</taxon>
        <taxon>Salmonidae</taxon>
        <taxon>Salmoninae</taxon>
        <taxon>Oncorhynchus</taxon>
    </lineage>
</organism>
<dbReference type="AlphaFoldDB" id="A0A8C8KAZ4"/>
<dbReference type="Ensembl" id="ENSOTST00005113050.2">
    <property type="protein sequence ID" value="ENSOTSP00005104605.1"/>
    <property type="gene ID" value="ENSOTSG00005047786.2"/>
</dbReference>
<evidence type="ECO:0000259" key="1">
    <source>
        <dbReference type="Pfam" id="PF07717"/>
    </source>
</evidence>
<dbReference type="GO" id="GO:0004386">
    <property type="term" value="F:helicase activity"/>
    <property type="evidence" value="ECO:0007669"/>
    <property type="project" value="TreeGrafter"/>
</dbReference>
<evidence type="ECO:0000313" key="3">
    <source>
        <dbReference type="Proteomes" id="UP000694402"/>
    </source>
</evidence>
<dbReference type="PANTHER" id="PTHR18934:SF95">
    <property type="entry name" value="ATP-DEPENDENT RNA HELICASE DHX15"/>
    <property type="match status" value="1"/>
</dbReference>
<dbReference type="InterPro" id="IPR027417">
    <property type="entry name" value="P-loop_NTPase"/>
</dbReference>
<dbReference type="SUPFAM" id="SSF52540">
    <property type="entry name" value="P-loop containing nucleoside triphosphate hydrolases"/>
    <property type="match status" value="1"/>
</dbReference>
<protein>
    <recommendedName>
        <fullName evidence="1">DEAD-box helicase OB fold domain-containing protein</fullName>
    </recommendedName>
</protein>
<dbReference type="GeneTree" id="ENSGT00940000155800"/>
<dbReference type="GO" id="GO:0005681">
    <property type="term" value="C:spliceosomal complex"/>
    <property type="evidence" value="ECO:0007669"/>
    <property type="project" value="TreeGrafter"/>
</dbReference>
<dbReference type="Proteomes" id="UP000694402">
    <property type="component" value="Unassembled WGS sequence"/>
</dbReference>
<proteinExistence type="predicted"/>
<reference evidence="2" key="2">
    <citation type="submission" date="2025-09" db="UniProtKB">
        <authorList>
            <consortium name="Ensembl"/>
        </authorList>
    </citation>
    <scope>IDENTIFICATION</scope>
</reference>
<dbReference type="PANTHER" id="PTHR18934">
    <property type="entry name" value="ATP-DEPENDENT RNA HELICASE"/>
    <property type="match status" value="1"/>
</dbReference>
<evidence type="ECO:0000313" key="2">
    <source>
        <dbReference type="Ensembl" id="ENSOTSP00005104605.1"/>
    </source>
</evidence>
<sequence>RDVKHFGMALNPAVCGSSAGLLSIKQTAIQQQINSFTNLAHTACYYEILKKSLQLPMWEYKEQFKQVLACHQSYIFIRETGSGKTTQVSRERFLGGPKKAVTCTQPIREEAMNVAQGVADEMHVMLGKEVGYSIRFKDCSSHMTDGMLLREAVNYPLLARYGVILNEAHERTRATDILMNTGHRHPHEHGWVRQKSDLKVHRHTGAGKTNVLWREPPSPWPFLLSTPPLYSTLQTFFSPFSPGVIQTKPQVTDCAPKRCCSAAFHHLPAPFEWFRFIFQEIDDLGPDVGDIKIIPLYSTLLPQHQQRFFEPKVNDVVSTNITETSLTIDGVVFVIDLGFAPPLSIHPPHGVLLVTAISKASAQHREDILRSNLDSVVLQLKKLGTDDLVHFDFMDPPGKRSYIAFRLKGSILFLILGALSSQSQSTTYQPVLVPQCFKSKIRFTHIDGNHLTLLNVYHTFKQNHELAQWCYDNFELPVADNVHQQLSRIMDLFNLPRRILHAGQCSPVKQRNLLFLVCLCVYQVAHLEHTGQYLIYNEFVLTTKNYICTCTDIKPEWLVKIAPQY</sequence>
<dbReference type="InterPro" id="IPR042035">
    <property type="entry name" value="DEAH_win-hel_dom"/>
</dbReference>
<dbReference type="InterPro" id="IPR011709">
    <property type="entry name" value="DEAD-box_helicase_OB_fold"/>
</dbReference>
<keyword evidence="3" id="KW-1185">Reference proteome</keyword>
<gene>
    <name evidence="2" type="primary">DHX15</name>
</gene>
<dbReference type="Gene3D" id="1.10.10.2130">
    <property type="entry name" value="DEAH helicase family, winged-helix domain"/>
    <property type="match status" value="1"/>
</dbReference>
<accession>A0A8C8KAZ4</accession>
<dbReference type="Pfam" id="PF07717">
    <property type="entry name" value="OB_NTP_bind"/>
    <property type="match status" value="1"/>
</dbReference>
<name>A0A8C8KAZ4_ONCTS</name>
<dbReference type="GO" id="GO:0003723">
    <property type="term" value="F:RNA binding"/>
    <property type="evidence" value="ECO:0007669"/>
    <property type="project" value="TreeGrafter"/>
</dbReference>
<feature type="domain" description="DEAD-box helicase OB fold" evidence="1">
    <location>
        <begin position="520"/>
        <end position="565"/>
    </location>
</feature>
<reference evidence="2" key="1">
    <citation type="submission" date="2025-08" db="UniProtKB">
        <authorList>
            <consortium name="Ensembl"/>
        </authorList>
    </citation>
    <scope>IDENTIFICATION</scope>
</reference>
<dbReference type="Gene3D" id="3.40.50.300">
    <property type="entry name" value="P-loop containing nucleotide triphosphate hydrolases"/>
    <property type="match status" value="2"/>
</dbReference>